<dbReference type="SUPFAM" id="SSF51011">
    <property type="entry name" value="Glycosyl hydrolase domain"/>
    <property type="match status" value="1"/>
</dbReference>
<evidence type="ECO:0000313" key="5">
    <source>
        <dbReference type="EMBL" id="MBC8593547.1"/>
    </source>
</evidence>
<proteinExistence type="inferred from homology"/>
<keyword evidence="3" id="KW-0326">Glycosidase</keyword>
<gene>
    <name evidence="5" type="ORF">H8744_09860</name>
</gene>
<dbReference type="InterPro" id="IPR013780">
    <property type="entry name" value="Glyco_hydro_b"/>
</dbReference>
<dbReference type="InterPro" id="IPR017853">
    <property type="entry name" value="GH"/>
</dbReference>
<keyword evidence="6" id="KW-1185">Reference proteome</keyword>
<dbReference type="SMART" id="SM00642">
    <property type="entry name" value="Aamy"/>
    <property type="match status" value="1"/>
</dbReference>
<keyword evidence="2" id="KW-0378">Hydrolase</keyword>
<accession>A0A926IK57</accession>
<feature type="domain" description="Glycosyl hydrolase family 13 catalytic" evidence="4">
    <location>
        <begin position="15"/>
        <end position="421"/>
    </location>
</feature>
<name>A0A926IK57_9BACT</name>
<dbReference type="PANTHER" id="PTHR10357">
    <property type="entry name" value="ALPHA-AMYLASE FAMILY MEMBER"/>
    <property type="match status" value="1"/>
</dbReference>
<evidence type="ECO:0000313" key="6">
    <source>
        <dbReference type="Proteomes" id="UP000651085"/>
    </source>
</evidence>
<dbReference type="Pfam" id="PF00128">
    <property type="entry name" value="Alpha-amylase"/>
    <property type="match status" value="1"/>
</dbReference>
<protein>
    <submittedName>
        <fullName evidence="5">Alpha-glucosidase</fullName>
    </submittedName>
</protein>
<dbReference type="Gene3D" id="3.90.400.10">
    <property type="entry name" value="Oligo-1,6-glucosidase, Domain 2"/>
    <property type="match status" value="1"/>
</dbReference>
<dbReference type="GO" id="GO:0009313">
    <property type="term" value="P:oligosaccharide catabolic process"/>
    <property type="evidence" value="ECO:0007669"/>
    <property type="project" value="TreeGrafter"/>
</dbReference>
<dbReference type="GO" id="GO:0004556">
    <property type="term" value="F:alpha-amylase activity"/>
    <property type="evidence" value="ECO:0007669"/>
    <property type="project" value="TreeGrafter"/>
</dbReference>
<evidence type="ECO:0000256" key="1">
    <source>
        <dbReference type="ARBA" id="ARBA00008061"/>
    </source>
</evidence>
<dbReference type="NCBIfam" id="NF008183">
    <property type="entry name" value="PRK10933.1"/>
    <property type="match status" value="1"/>
</dbReference>
<comment type="similarity">
    <text evidence="1">Belongs to the glycosyl hydrolase 13 family.</text>
</comment>
<evidence type="ECO:0000256" key="2">
    <source>
        <dbReference type="ARBA" id="ARBA00022801"/>
    </source>
</evidence>
<dbReference type="SUPFAM" id="SSF51445">
    <property type="entry name" value="(Trans)glycosidases"/>
    <property type="match status" value="1"/>
</dbReference>
<dbReference type="InterPro" id="IPR045857">
    <property type="entry name" value="O16G_dom_2"/>
</dbReference>
<comment type="caution">
    <text evidence="5">The sequence shown here is derived from an EMBL/GenBank/DDBJ whole genome shotgun (WGS) entry which is preliminary data.</text>
</comment>
<evidence type="ECO:0000256" key="3">
    <source>
        <dbReference type="ARBA" id="ARBA00023295"/>
    </source>
</evidence>
<dbReference type="Gene3D" id="3.20.20.80">
    <property type="entry name" value="Glycosidases"/>
    <property type="match status" value="1"/>
</dbReference>
<dbReference type="AlphaFoldDB" id="A0A926IK57"/>
<dbReference type="Proteomes" id="UP000651085">
    <property type="component" value="Unassembled WGS sequence"/>
</dbReference>
<dbReference type="CDD" id="cd11333">
    <property type="entry name" value="AmyAc_SI_OligoGlu_DGase"/>
    <property type="match status" value="1"/>
</dbReference>
<organism evidence="5 6">
    <name type="scientific">Jilunia laotingensis</name>
    <dbReference type="NCBI Taxonomy" id="2763675"/>
    <lineage>
        <taxon>Bacteria</taxon>
        <taxon>Pseudomonadati</taxon>
        <taxon>Bacteroidota</taxon>
        <taxon>Bacteroidia</taxon>
        <taxon>Bacteroidales</taxon>
        <taxon>Bacteroidaceae</taxon>
        <taxon>Jilunia</taxon>
    </lineage>
</organism>
<dbReference type="FunFam" id="3.20.20.80:FF:000064">
    <property type="entry name" value="Oligo-1,6-glucosidase"/>
    <property type="match status" value="2"/>
</dbReference>
<dbReference type="InterPro" id="IPR006047">
    <property type="entry name" value="GH13_cat_dom"/>
</dbReference>
<dbReference type="PANTHER" id="PTHR10357:SF179">
    <property type="entry name" value="NEUTRAL AND BASIC AMINO ACID TRANSPORT PROTEIN RBAT"/>
    <property type="match status" value="1"/>
</dbReference>
<dbReference type="RefSeq" id="WP_262434674.1">
    <property type="nucleotide sequence ID" value="NZ_JACRTF010000001.1"/>
</dbReference>
<reference evidence="5" key="1">
    <citation type="submission" date="2020-08" db="EMBL/GenBank/DDBJ databases">
        <title>Genome public.</title>
        <authorList>
            <person name="Liu C."/>
            <person name="Sun Q."/>
        </authorList>
    </citation>
    <scope>NUCLEOTIDE SEQUENCE</scope>
    <source>
        <strain evidence="5">N12</strain>
    </source>
</reference>
<sequence>MEQKREWWKGAVIYQIYPRSFKDSNGDGIGDLPGLTSKLDYVQSLGVDAIWLNPIFASPNDDNGYDISDYRDIMNEFGTMEDFDRLLRNIHKRGMKLILDLVVNHTSDEHPWFIAARSSRENPYYEFYHWWPAEKGTPPVRKSYFDEDGTAWKYNEATDSYYLHYFSRKQPDINWENPQVRTEVFDMMKFWFEKGIDGFRMDSIPLISKDISFPEINLAKYPDVFSYYAHGPHLHDYLHEMNREVLSKYDAMSVGEGSEIKPEEASLFVSPNRQELDMLYGFGPSAIRNETKPDGKDTGIEYSLIALKRMFSDWNKGAGDGWPAIYLGNHDQARLLSRFGKDTGEYREVSSKMLATFLLTMRGTAYWFAGDEIGMDNIKFENISDYKDVDTITNYKRILNEGGDTDAYLEKQKLIARDNARTPFQWDDSPNAGFTTGTPWIKVNPNYKTVNVTAEEQNPDSILNYFKKVIKFRKENEAFVYGDYLLLDAQNPRIYAYQRTWKGERFIVTLNFSPHMAKMDFIADMKNCKAIFCNYNDESKRVKNGTLLLRPFEAVIWK</sequence>
<dbReference type="Gene3D" id="2.60.40.1180">
    <property type="entry name" value="Golgi alpha-mannosidase II"/>
    <property type="match status" value="1"/>
</dbReference>
<dbReference type="EMBL" id="JACRTF010000001">
    <property type="protein sequence ID" value="MBC8593547.1"/>
    <property type="molecule type" value="Genomic_DNA"/>
</dbReference>
<evidence type="ECO:0000259" key="4">
    <source>
        <dbReference type="SMART" id="SM00642"/>
    </source>
</evidence>